<feature type="transmembrane region" description="Helical" evidence="9">
    <location>
        <begin position="412"/>
        <end position="433"/>
    </location>
</feature>
<feature type="transmembrane region" description="Helical" evidence="9">
    <location>
        <begin position="378"/>
        <end position="405"/>
    </location>
</feature>
<evidence type="ECO:0000256" key="1">
    <source>
        <dbReference type="ARBA" id="ARBA00004141"/>
    </source>
</evidence>
<evidence type="ECO:0000313" key="13">
    <source>
        <dbReference type="Proteomes" id="UP000066042"/>
    </source>
</evidence>
<keyword evidence="8 9" id="KW-0472">Membrane</keyword>
<comment type="subcellular location">
    <subcellularLocation>
        <location evidence="1">Membrane</location>
        <topology evidence="1">Multi-pass membrane protein</topology>
    </subcellularLocation>
</comment>
<evidence type="ECO:0000256" key="7">
    <source>
        <dbReference type="ARBA" id="ARBA00022989"/>
    </source>
</evidence>
<evidence type="ECO:0000259" key="10">
    <source>
        <dbReference type="PROSITE" id="PS50893"/>
    </source>
</evidence>
<evidence type="ECO:0000313" key="12">
    <source>
        <dbReference type="EMBL" id="ALM75391.1"/>
    </source>
</evidence>
<feature type="transmembrane region" description="Helical" evidence="9">
    <location>
        <begin position="308"/>
        <end position="327"/>
    </location>
</feature>
<feature type="transmembrane region" description="Helical" evidence="9">
    <location>
        <begin position="334"/>
        <end position="358"/>
    </location>
</feature>
<dbReference type="InterPro" id="IPR050763">
    <property type="entry name" value="ABC_transporter_ATP-binding"/>
</dbReference>
<evidence type="ECO:0000259" key="11">
    <source>
        <dbReference type="PROSITE" id="PS51012"/>
    </source>
</evidence>
<evidence type="ECO:0000256" key="2">
    <source>
        <dbReference type="ARBA" id="ARBA00005417"/>
    </source>
</evidence>
<dbReference type="PROSITE" id="PS51012">
    <property type="entry name" value="ABC_TM2"/>
    <property type="match status" value="1"/>
</dbReference>
<dbReference type="PATRIC" id="fig|55802.8.peg.1452"/>
<dbReference type="SMART" id="SM00382">
    <property type="entry name" value="AAA"/>
    <property type="match status" value="1"/>
</dbReference>
<dbReference type="AlphaFoldDB" id="A0A0S1XC87"/>
<dbReference type="Gene3D" id="3.40.50.300">
    <property type="entry name" value="P-loop containing nucleotide triphosphate hydrolases"/>
    <property type="match status" value="1"/>
</dbReference>
<organism evidence="12 13">
    <name type="scientific">Thermococcus barophilus</name>
    <dbReference type="NCBI Taxonomy" id="55802"/>
    <lineage>
        <taxon>Archaea</taxon>
        <taxon>Methanobacteriati</taxon>
        <taxon>Methanobacteriota</taxon>
        <taxon>Thermococci</taxon>
        <taxon>Thermococcales</taxon>
        <taxon>Thermococcaceae</taxon>
        <taxon>Thermococcus</taxon>
    </lineage>
</organism>
<dbReference type="GO" id="GO:0140359">
    <property type="term" value="F:ABC-type transporter activity"/>
    <property type="evidence" value="ECO:0007669"/>
    <property type="project" value="InterPro"/>
</dbReference>
<dbReference type="STRING" id="55802.TBCH5v1_1474"/>
<keyword evidence="3" id="KW-0813">Transport</keyword>
<dbReference type="InterPro" id="IPR027417">
    <property type="entry name" value="P-loop_NTPase"/>
</dbReference>
<evidence type="ECO:0000256" key="5">
    <source>
        <dbReference type="ARBA" id="ARBA00022741"/>
    </source>
</evidence>
<proteinExistence type="inferred from homology"/>
<dbReference type="GO" id="GO:0016020">
    <property type="term" value="C:membrane"/>
    <property type="evidence" value="ECO:0007669"/>
    <property type="project" value="UniProtKB-SubCell"/>
</dbReference>
<name>A0A0S1XC87_THEBA</name>
<evidence type="ECO:0000256" key="8">
    <source>
        <dbReference type="ARBA" id="ARBA00023136"/>
    </source>
</evidence>
<comment type="similarity">
    <text evidence="2">Belongs to the ABC transporter superfamily.</text>
</comment>
<keyword evidence="6" id="KW-0067">ATP-binding</keyword>
<evidence type="ECO:0000256" key="3">
    <source>
        <dbReference type="ARBA" id="ARBA00022448"/>
    </source>
</evidence>
<dbReference type="RefSeq" id="WP_056934038.1">
    <property type="nucleotide sequence ID" value="NZ_CP013050.1"/>
</dbReference>
<evidence type="ECO:0000256" key="6">
    <source>
        <dbReference type="ARBA" id="ARBA00022840"/>
    </source>
</evidence>
<dbReference type="InterPro" id="IPR003593">
    <property type="entry name" value="AAA+_ATPase"/>
</dbReference>
<evidence type="ECO:0000256" key="9">
    <source>
        <dbReference type="SAM" id="Phobius"/>
    </source>
</evidence>
<feature type="domain" description="ABC transporter" evidence="10">
    <location>
        <begin position="2"/>
        <end position="232"/>
    </location>
</feature>
<dbReference type="PANTHER" id="PTHR42711:SF5">
    <property type="entry name" value="ABC TRANSPORTER ATP-BINDING PROTEIN NATA"/>
    <property type="match status" value="1"/>
</dbReference>
<dbReference type="GO" id="GO:0016887">
    <property type="term" value="F:ATP hydrolysis activity"/>
    <property type="evidence" value="ECO:0007669"/>
    <property type="project" value="InterPro"/>
</dbReference>
<accession>A0A0S1XC87</accession>
<dbReference type="GeneID" id="26136719"/>
<keyword evidence="4 9" id="KW-0812">Transmembrane</keyword>
<dbReference type="PANTHER" id="PTHR42711">
    <property type="entry name" value="ABC TRANSPORTER ATP-BINDING PROTEIN"/>
    <property type="match status" value="1"/>
</dbReference>
<dbReference type="InterPro" id="IPR047817">
    <property type="entry name" value="ABC2_TM_bact-type"/>
</dbReference>
<dbReference type="Pfam" id="PF00005">
    <property type="entry name" value="ABC_tran"/>
    <property type="match status" value="1"/>
</dbReference>
<evidence type="ECO:0000256" key="4">
    <source>
        <dbReference type="ARBA" id="ARBA00022692"/>
    </source>
</evidence>
<dbReference type="Proteomes" id="UP000066042">
    <property type="component" value="Chromosome"/>
</dbReference>
<dbReference type="InterPro" id="IPR003439">
    <property type="entry name" value="ABC_transporter-like_ATP-bd"/>
</dbReference>
<dbReference type="SUPFAM" id="SSF52540">
    <property type="entry name" value="P-loop containing nucleoside triphosphate hydrolases"/>
    <property type="match status" value="1"/>
</dbReference>
<feature type="transmembrane region" description="Helical" evidence="9">
    <location>
        <begin position="499"/>
        <end position="517"/>
    </location>
</feature>
<dbReference type="GO" id="GO:0005524">
    <property type="term" value="F:ATP binding"/>
    <property type="evidence" value="ECO:0007669"/>
    <property type="project" value="UniProtKB-KW"/>
</dbReference>
<protein>
    <submittedName>
        <fullName evidence="12">ABC-type multidrug transport system, ATPase component (Modular protein)</fullName>
    </submittedName>
</protein>
<dbReference type="EMBL" id="CP013050">
    <property type="protein sequence ID" value="ALM75391.1"/>
    <property type="molecule type" value="Genomic_DNA"/>
</dbReference>
<dbReference type="InterPro" id="IPR013525">
    <property type="entry name" value="ABC2_TM"/>
</dbReference>
<dbReference type="Pfam" id="PF01061">
    <property type="entry name" value="ABC2_membrane"/>
    <property type="match status" value="1"/>
</dbReference>
<keyword evidence="5" id="KW-0547">Nucleotide-binding</keyword>
<dbReference type="PROSITE" id="PS50893">
    <property type="entry name" value="ABC_TRANSPORTER_2"/>
    <property type="match status" value="1"/>
</dbReference>
<sequence>MIVLEDLFHRYGSTVALDGVNLEVSEKDNIFCLMGPNGAGKTTLIKILTTQLKPTRGKAYVLGFDVITEANEIRNKIAILPQEARPLNEATPWEMVYWYLVSRGESFSEAKQRTERALKELNLWEYRNIPCLKLSGGLKRRVLLALSIATNAELIFLDEPTLGLDPVSKRETWKLLLELKRETFFFVTTNVGLEAESLAKTVAIINKGKIIAKENPTELKARTYRYKLIFTDDVEVDRVIEFGDRKILYFNEFEEISRVLQKLKSYSIQPTDLEDAFVALLGGGRKMRFRAIISVAYLNITGLLRSPIWIVPQILTPIAMVLILFIFGGKHLALYALVGALVALTVSTSISLSRLAVLLKFIGFQDIFVASPVSPLEYMLGLALSRLLGALPSLLIFLGVLGYLGVLTALNLVLAIGIIILSWLLSSLLAFTIATNIKNVVHVDALSNLLSTALVLIPPVYYPLSRLPPVFQKLALLIPTTYIAELMRIVFGLSSSKASIYLAGALIYMLVFLVLTAKKIKWRE</sequence>
<reference evidence="12 13" key="1">
    <citation type="journal article" date="2016" name="Genome Announc.">
        <title>Complete genome sequence of the hyperthermophilic and piezophilic archaeon Thermococcus barophilus Ch5, capable of growth at the expense of hydrogenogenesis from carbon monoxide and formate.</title>
        <authorList>
            <person name="Oger P."/>
            <person name="Sokolova T.G."/>
            <person name="Kozhevnikova D.A."/>
            <person name="Taranov E.A."/>
            <person name="Vannier P."/>
            <person name="Lee H.S."/>
            <person name="Kwon K.K."/>
            <person name="Kang S.G."/>
            <person name="Lee J.H."/>
            <person name="Bonch-Osmolovskaya E.A."/>
            <person name="Lebedinsky A.V."/>
        </authorList>
    </citation>
    <scope>NUCLEOTIDE SEQUENCE [LARGE SCALE GENOMIC DNA]</scope>
    <source>
        <strain evidence="13">Ch5</strain>
    </source>
</reference>
<gene>
    <name evidence="12" type="ORF">TBCH5v1_1474</name>
</gene>
<feature type="domain" description="ABC transmembrane type-2" evidence="11">
    <location>
        <begin position="298"/>
        <end position="523"/>
    </location>
</feature>
<keyword evidence="7 9" id="KW-1133">Transmembrane helix</keyword>